<accession>A0ABD2L2K7</accession>
<dbReference type="EMBL" id="JBICBT010000578">
    <property type="protein sequence ID" value="KAL3109015.1"/>
    <property type="molecule type" value="Genomic_DNA"/>
</dbReference>
<dbReference type="Proteomes" id="UP001620626">
    <property type="component" value="Unassembled WGS sequence"/>
</dbReference>
<dbReference type="AlphaFoldDB" id="A0ABD2L2K7"/>
<protein>
    <recommendedName>
        <fullName evidence="4">Protein kinase domain-containing protein</fullName>
    </recommendedName>
</protein>
<organism evidence="2 3">
    <name type="scientific">Heterodera trifolii</name>
    <dbReference type="NCBI Taxonomy" id="157864"/>
    <lineage>
        <taxon>Eukaryota</taxon>
        <taxon>Metazoa</taxon>
        <taxon>Ecdysozoa</taxon>
        <taxon>Nematoda</taxon>
        <taxon>Chromadorea</taxon>
        <taxon>Rhabditida</taxon>
        <taxon>Tylenchina</taxon>
        <taxon>Tylenchomorpha</taxon>
        <taxon>Tylenchoidea</taxon>
        <taxon>Heteroderidae</taxon>
        <taxon>Heteroderinae</taxon>
        <taxon>Heterodera</taxon>
    </lineage>
</organism>
<evidence type="ECO:0000313" key="3">
    <source>
        <dbReference type="Proteomes" id="UP001620626"/>
    </source>
</evidence>
<evidence type="ECO:0000313" key="2">
    <source>
        <dbReference type="EMBL" id="KAL3109015.1"/>
    </source>
</evidence>
<sequence length="245" mass="28776">MARVKEEDIIYSTDSAAPELLQVRSYSFFKFIEFQLPEESADAGSEKWWKRYWVVINDILSAWHKLPEIAFLAVNMLNMDPNERMTAKGVIDYLDGKCKPKYYEKTAEKIAMFGNVSVEELRKLTETEGFMEGFNAFLKGPEKEWKNEMEKKEANEKKHEEQIKKMEQKKKALKEKEEKEKTEKKEKEKKEEKKKTAKKKEEAIENLKEKALMKKKNIKEHLANALKSIAGLLEELKKRSAICED</sequence>
<feature type="region of interest" description="Disordered" evidence="1">
    <location>
        <begin position="146"/>
        <end position="204"/>
    </location>
</feature>
<gene>
    <name evidence="2" type="ORF">niasHT_012577</name>
</gene>
<reference evidence="2 3" key="1">
    <citation type="submission" date="2024-10" db="EMBL/GenBank/DDBJ databases">
        <authorList>
            <person name="Kim D."/>
        </authorList>
    </citation>
    <scope>NUCLEOTIDE SEQUENCE [LARGE SCALE GENOMIC DNA]</scope>
    <source>
        <strain evidence="2">BH-2024</strain>
    </source>
</reference>
<proteinExistence type="predicted"/>
<name>A0ABD2L2K7_9BILA</name>
<keyword evidence="3" id="KW-1185">Reference proteome</keyword>
<evidence type="ECO:0000256" key="1">
    <source>
        <dbReference type="SAM" id="MobiDB-lite"/>
    </source>
</evidence>
<comment type="caution">
    <text evidence="2">The sequence shown here is derived from an EMBL/GenBank/DDBJ whole genome shotgun (WGS) entry which is preliminary data.</text>
</comment>
<evidence type="ECO:0008006" key="4">
    <source>
        <dbReference type="Google" id="ProtNLM"/>
    </source>
</evidence>